<dbReference type="OrthoDB" id="5403747at2759"/>
<keyword evidence="3" id="KW-1185">Reference proteome</keyword>
<feature type="region of interest" description="Disordered" evidence="1">
    <location>
        <begin position="70"/>
        <end position="136"/>
    </location>
</feature>
<feature type="compositionally biased region" description="Acidic residues" evidence="1">
    <location>
        <begin position="123"/>
        <end position="134"/>
    </location>
</feature>
<sequence>MPPKAATAKTAAGTNPTPLTEREQQLWMFACQCFEAEPKLDMNKFSDLAGFTNKGSAMNAWRAIRNKMGFIKKDDGGSPSGGSAKKRSKPAADWDDDGSPIKKARGGRKGAKDKVKAEKEESVEPDDEVEEGAEDNVRVVIKREAVRGD</sequence>
<evidence type="ECO:0000313" key="3">
    <source>
        <dbReference type="Proteomes" id="UP000799439"/>
    </source>
</evidence>
<reference evidence="2" key="1">
    <citation type="journal article" date="2020" name="Stud. Mycol.">
        <title>101 Dothideomycetes genomes: a test case for predicting lifestyles and emergence of pathogens.</title>
        <authorList>
            <person name="Haridas S."/>
            <person name="Albert R."/>
            <person name="Binder M."/>
            <person name="Bloem J."/>
            <person name="Labutti K."/>
            <person name="Salamov A."/>
            <person name="Andreopoulos B."/>
            <person name="Baker S."/>
            <person name="Barry K."/>
            <person name="Bills G."/>
            <person name="Bluhm B."/>
            <person name="Cannon C."/>
            <person name="Castanera R."/>
            <person name="Culley D."/>
            <person name="Daum C."/>
            <person name="Ezra D."/>
            <person name="Gonzalez J."/>
            <person name="Henrissat B."/>
            <person name="Kuo A."/>
            <person name="Liang C."/>
            <person name="Lipzen A."/>
            <person name="Lutzoni F."/>
            <person name="Magnuson J."/>
            <person name="Mondo S."/>
            <person name="Nolan M."/>
            <person name="Ohm R."/>
            <person name="Pangilinan J."/>
            <person name="Park H.-J."/>
            <person name="Ramirez L."/>
            <person name="Alfaro M."/>
            <person name="Sun H."/>
            <person name="Tritt A."/>
            <person name="Yoshinaga Y."/>
            <person name="Zwiers L.-H."/>
            <person name="Turgeon B."/>
            <person name="Goodwin S."/>
            <person name="Spatafora J."/>
            <person name="Crous P."/>
            <person name="Grigoriev I."/>
        </authorList>
    </citation>
    <scope>NUCLEOTIDE SEQUENCE</scope>
    <source>
        <strain evidence="2">CBS 260.36</strain>
    </source>
</reference>
<accession>A0A9P4IRH0</accession>
<dbReference type="Proteomes" id="UP000799439">
    <property type="component" value="Unassembled WGS sequence"/>
</dbReference>
<feature type="compositionally biased region" description="Basic and acidic residues" evidence="1">
    <location>
        <begin position="110"/>
        <end position="122"/>
    </location>
</feature>
<dbReference type="AlphaFoldDB" id="A0A9P4IRH0"/>
<name>A0A9P4IRH0_9PEZI</name>
<comment type="caution">
    <text evidence="2">The sequence shown here is derived from an EMBL/GenBank/DDBJ whole genome shotgun (WGS) entry which is preliminary data.</text>
</comment>
<gene>
    <name evidence="2" type="ORF">K461DRAFT_297209</name>
</gene>
<organism evidence="2 3">
    <name type="scientific">Myriangium duriaei CBS 260.36</name>
    <dbReference type="NCBI Taxonomy" id="1168546"/>
    <lineage>
        <taxon>Eukaryota</taxon>
        <taxon>Fungi</taxon>
        <taxon>Dikarya</taxon>
        <taxon>Ascomycota</taxon>
        <taxon>Pezizomycotina</taxon>
        <taxon>Dothideomycetes</taxon>
        <taxon>Dothideomycetidae</taxon>
        <taxon>Myriangiales</taxon>
        <taxon>Myriangiaceae</taxon>
        <taxon>Myriangium</taxon>
    </lineage>
</organism>
<dbReference type="EMBL" id="ML996092">
    <property type="protein sequence ID" value="KAF2148702.1"/>
    <property type="molecule type" value="Genomic_DNA"/>
</dbReference>
<evidence type="ECO:0000313" key="2">
    <source>
        <dbReference type="EMBL" id="KAF2148702.1"/>
    </source>
</evidence>
<protein>
    <submittedName>
        <fullName evidence="2">Uncharacterized protein</fullName>
    </submittedName>
</protein>
<evidence type="ECO:0000256" key="1">
    <source>
        <dbReference type="SAM" id="MobiDB-lite"/>
    </source>
</evidence>
<proteinExistence type="predicted"/>